<dbReference type="GO" id="GO:0004019">
    <property type="term" value="F:adenylosuccinate synthase activity"/>
    <property type="evidence" value="ECO:0007669"/>
    <property type="project" value="UniProtKB-UniRule"/>
</dbReference>
<evidence type="ECO:0000256" key="7">
    <source>
        <dbReference type="HAMAP-Rule" id="MF_03125"/>
    </source>
</evidence>
<dbReference type="GO" id="GO:0005525">
    <property type="term" value="F:GTP binding"/>
    <property type="evidence" value="ECO:0007669"/>
    <property type="project" value="UniProtKB-UniRule"/>
</dbReference>
<comment type="caution">
    <text evidence="7">Lacks conserved residue(s) required for the propagation of feature annotation.</text>
</comment>
<dbReference type="Pfam" id="PF00709">
    <property type="entry name" value="Adenylsucc_synt"/>
    <property type="match status" value="1"/>
</dbReference>
<dbReference type="InterPro" id="IPR027417">
    <property type="entry name" value="P-loop_NTPase"/>
</dbReference>
<evidence type="ECO:0000256" key="5">
    <source>
        <dbReference type="ARBA" id="ARBA00022842"/>
    </source>
</evidence>
<comment type="subcellular location">
    <subcellularLocation>
        <location evidence="7">Cytoplasm</location>
    </subcellularLocation>
</comment>
<dbReference type="GO" id="GO:0000287">
    <property type="term" value="F:magnesium ion binding"/>
    <property type="evidence" value="ECO:0007669"/>
    <property type="project" value="UniProtKB-UniRule"/>
</dbReference>
<dbReference type="PANTHER" id="PTHR11846">
    <property type="entry name" value="ADENYLOSUCCINATE SYNTHETASE"/>
    <property type="match status" value="1"/>
</dbReference>
<name>A0A1A9Z136_GLOPL</name>
<keyword evidence="9" id="KW-1185">Reference proteome</keyword>
<dbReference type="InterPro" id="IPR042109">
    <property type="entry name" value="Adenylosuccinate_synth_dom1"/>
</dbReference>
<comment type="catalytic activity">
    <reaction evidence="7">
        <text>IMP + L-aspartate + GTP = N(6)-(1,2-dicarboxyethyl)-AMP + GDP + phosphate + 2 H(+)</text>
        <dbReference type="Rhea" id="RHEA:15753"/>
        <dbReference type="ChEBI" id="CHEBI:15378"/>
        <dbReference type="ChEBI" id="CHEBI:29991"/>
        <dbReference type="ChEBI" id="CHEBI:37565"/>
        <dbReference type="ChEBI" id="CHEBI:43474"/>
        <dbReference type="ChEBI" id="CHEBI:57567"/>
        <dbReference type="ChEBI" id="CHEBI:58053"/>
        <dbReference type="ChEBI" id="CHEBI:58189"/>
        <dbReference type="EC" id="6.3.4.4"/>
    </reaction>
</comment>
<dbReference type="HAMAP" id="MF_00011">
    <property type="entry name" value="Adenylosucc_synth"/>
    <property type="match status" value="1"/>
</dbReference>
<evidence type="ECO:0000256" key="1">
    <source>
        <dbReference type="ARBA" id="ARBA00022598"/>
    </source>
</evidence>
<dbReference type="VEuPathDB" id="VectorBase:GPAI000679"/>
<accession>A0A1A9Z136</accession>
<keyword evidence="5 7" id="KW-0460">Magnesium</keyword>
<keyword evidence="7" id="KW-0963">Cytoplasm</keyword>
<feature type="binding site" evidence="7">
    <location>
        <position position="157"/>
    </location>
    <ligand>
        <name>GTP</name>
        <dbReference type="ChEBI" id="CHEBI:37565"/>
    </ligand>
</feature>
<dbReference type="STRING" id="7398.A0A1A9Z136"/>
<protein>
    <recommendedName>
        <fullName evidence="7">Adenylosuccinate synthetase</fullName>
        <shortName evidence="7">AMPSase</shortName>
        <shortName evidence="7">AdSS</shortName>
        <ecNumber evidence="7">6.3.4.4</ecNumber>
    </recommendedName>
    <alternativeName>
        <fullName evidence="7">IMP--aspartate ligase</fullName>
    </alternativeName>
</protein>
<dbReference type="Proteomes" id="UP000092445">
    <property type="component" value="Unassembled WGS sequence"/>
</dbReference>
<dbReference type="GO" id="GO:0005737">
    <property type="term" value="C:cytoplasm"/>
    <property type="evidence" value="ECO:0007669"/>
    <property type="project" value="UniProtKB-SubCell"/>
</dbReference>
<proteinExistence type="inferred from homology"/>
<comment type="cofactor">
    <cofactor evidence="7">
        <name>Mg(2+)</name>
        <dbReference type="ChEBI" id="CHEBI:18420"/>
    </cofactor>
    <text evidence="7">Binds 1 Mg(2+) ion per subunit.</text>
</comment>
<keyword evidence="1 7" id="KW-0436">Ligase</keyword>
<comment type="function">
    <text evidence="7">Plays an important role in the de novo pathway and in the salvage pathway of purine nucleotide biosynthesis. Catalyzes the first commited step in the biosynthesis of AMP from IMP.</text>
</comment>
<evidence type="ECO:0000256" key="3">
    <source>
        <dbReference type="ARBA" id="ARBA00022741"/>
    </source>
</evidence>
<evidence type="ECO:0000313" key="8">
    <source>
        <dbReference type="EnsemblMetazoa" id="GPAI000679-PA"/>
    </source>
</evidence>
<dbReference type="GO" id="GO:0046040">
    <property type="term" value="P:IMP metabolic process"/>
    <property type="evidence" value="ECO:0007669"/>
    <property type="project" value="TreeGrafter"/>
</dbReference>
<dbReference type="InterPro" id="IPR001114">
    <property type="entry name" value="Adenylosuccinate_synthetase"/>
</dbReference>
<keyword evidence="3 7" id="KW-0547">Nucleotide-binding</keyword>
<keyword evidence="6 7" id="KW-0342">GTP-binding</keyword>
<dbReference type="InterPro" id="IPR042111">
    <property type="entry name" value="Adenylosuccinate_synth_dom3"/>
</dbReference>
<comment type="pathway">
    <text evidence="7">Purine metabolism; AMP biosynthesis via de novo pathway; AMP from IMP: step 1/2.</text>
</comment>
<dbReference type="Gene3D" id="3.40.440.10">
    <property type="entry name" value="Adenylosuccinate Synthetase, subunit A, domain 1"/>
    <property type="match status" value="1"/>
</dbReference>
<dbReference type="SMART" id="SM00788">
    <property type="entry name" value="Adenylsucc_synt"/>
    <property type="match status" value="1"/>
</dbReference>
<evidence type="ECO:0000256" key="2">
    <source>
        <dbReference type="ARBA" id="ARBA00022723"/>
    </source>
</evidence>
<dbReference type="GO" id="GO:0044208">
    <property type="term" value="P:'de novo' AMP biosynthetic process"/>
    <property type="evidence" value="ECO:0007669"/>
    <property type="project" value="UniProtKB-UniRule"/>
</dbReference>
<evidence type="ECO:0000313" key="9">
    <source>
        <dbReference type="Proteomes" id="UP000092445"/>
    </source>
</evidence>
<comment type="similarity">
    <text evidence="7">Belongs to the adenylosuccinate synthetase family.</text>
</comment>
<sequence length="176" mass="19852">MKKNIVILGAQWGDEGKDYYNFQLINYYRVNSISYEESFKKLTKYSALIQSMIVDIPNFLKNIEKNNESIMFEGAQGALLDIDYGTYPYVTSSNTTIGGIISSTGFSPFKIHSILGILKAYSTRVGKGPFPTEIFNEISNALLTKGKEFGSTTGRNRRIGWFDVVAVKRSIHFLFN</sequence>
<feature type="binding site" evidence="7">
    <location>
        <position position="91"/>
    </location>
    <ligand>
        <name>IMP</name>
        <dbReference type="ChEBI" id="CHEBI:58053"/>
    </ligand>
</feature>
<evidence type="ECO:0000256" key="4">
    <source>
        <dbReference type="ARBA" id="ARBA00022755"/>
    </source>
</evidence>
<reference evidence="9" key="1">
    <citation type="submission" date="2014-03" db="EMBL/GenBank/DDBJ databases">
        <authorList>
            <person name="Aksoy S."/>
            <person name="Warren W."/>
            <person name="Wilson R.K."/>
        </authorList>
    </citation>
    <scope>NUCLEOTIDE SEQUENCE [LARGE SCALE GENOMIC DNA]</scope>
    <source>
        <strain evidence="9">IAEA</strain>
    </source>
</reference>
<dbReference type="EnsemblMetazoa" id="GPAI000679-RA">
    <property type="protein sequence ID" value="GPAI000679-PA"/>
    <property type="gene ID" value="GPAI000679"/>
</dbReference>
<feature type="binding site" evidence="7">
    <location>
        <position position="155"/>
    </location>
    <ligand>
        <name>IMP</name>
        <dbReference type="ChEBI" id="CHEBI:58053"/>
    </ligand>
</feature>
<dbReference type="SUPFAM" id="SSF52540">
    <property type="entry name" value="P-loop containing nucleoside triphosphate hydrolases"/>
    <property type="match status" value="1"/>
</dbReference>
<evidence type="ECO:0000256" key="6">
    <source>
        <dbReference type="ARBA" id="ARBA00023134"/>
    </source>
</evidence>
<feature type="binding site" evidence="7">
    <location>
        <position position="76"/>
    </location>
    <ligand>
        <name>IMP</name>
        <dbReference type="ChEBI" id="CHEBI:58053"/>
    </ligand>
</feature>
<feature type="binding site" evidence="7">
    <location>
        <begin position="151"/>
        <end position="157"/>
    </location>
    <ligand>
        <name>substrate</name>
    </ligand>
</feature>
<dbReference type="EC" id="6.3.4.4" evidence="7"/>
<dbReference type="UniPathway" id="UPA00075">
    <property type="reaction ID" value="UER00335"/>
</dbReference>
<reference evidence="8" key="2">
    <citation type="submission" date="2020-05" db="UniProtKB">
        <authorList>
            <consortium name="EnsemblMetazoa"/>
        </authorList>
    </citation>
    <scope>IDENTIFICATION</scope>
    <source>
        <strain evidence="8">IAEA</strain>
    </source>
</reference>
<comment type="subunit">
    <text evidence="7">Homodimer.</text>
</comment>
<organism evidence="8 9">
    <name type="scientific">Glossina pallidipes</name>
    <name type="common">Tsetse fly</name>
    <dbReference type="NCBI Taxonomy" id="7398"/>
    <lineage>
        <taxon>Eukaryota</taxon>
        <taxon>Metazoa</taxon>
        <taxon>Ecdysozoa</taxon>
        <taxon>Arthropoda</taxon>
        <taxon>Hexapoda</taxon>
        <taxon>Insecta</taxon>
        <taxon>Pterygota</taxon>
        <taxon>Neoptera</taxon>
        <taxon>Endopterygota</taxon>
        <taxon>Diptera</taxon>
        <taxon>Brachycera</taxon>
        <taxon>Muscomorpha</taxon>
        <taxon>Hippoboscoidea</taxon>
        <taxon>Glossinidae</taxon>
        <taxon>Glossina</taxon>
    </lineage>
</organism>
<keyword evidence="2 7" id="KW-0479">Metal-binding</keyword>
<dbReference type="Gene3D" id="3.90.170.10">
    <property type="entry name" value="Adenylosuccinate Synthetase, subunit A, domain 3"/>
    <property type="match status" value="1"/>
</dbReference>
<keyword evidence="4 7" id="KW-0658">Purine biosynthesis</keyword>
<dbReference type="AlphaFoldDB" id="A0A1A9Z136"/>
<dbReference type="PANTHER" id="PTHR11846:SF0">
    <property type="entry name" value="ADENYLOSUCCINATE SYNTHETASE"/>
    <property type="match status" value="1"/>
</dbReference>